<sequence length="154" mass="17086">MATRKQPIVPLFVLSLSLLFLGINGLIGGYAMLSDPNGAPMGLPVDTLARTPFENYTIPGLTLILVWGIGSFITLVGLWAQQQTALFNRLTAWTHEHWAWDLSILLGIALVIWLTVQVFTLPAIAPIQFILYGLAVLLIIMPLVPAMRRYYQLI</sequence>
<evidence type="ECO:0000313" key="3">
    <source>
        <dbReference type="Proteomes" id="UP000594468"/>
    </source>
</evidence>
<dbReference type="Proteomes" id="UP000594468">
    <property type="component" value="Chromosome"/>
</dbReference>
<dbReference type="AlphaFoldDB" id="A0A7S8IGG3"/>
<keyword evidence="1" id="KW-1133">Transmembrane helix</keyword>
<dbReference type="EMBL" id="CP062983">
    <property type="protein sequence ID" value="QPC84599.1"/>
    <property type="molecule type" value="Genomic_DNA"/>
</dbReference>
<dbReference type="RefSeq" id="WP_195172662.1">
    <property type="nucleotide sequence ID" value="NZ_CP062983.1"/>
</dbReference>
<dbReference type="KEGG" id="pmet:G4Y79_09545"/>
<accession>A0A7S8IGG3</accession>
<feature type="transmembrane region" description="Helical" evidence="1">
    <location>
        <begin position="12"/>
        <end position="33"/>
    </location>
</feature>
<evidence type="ECO:0000256" key="1">
    <source>
        <dbReference type="SAM" id="Phobius"/>
    </source>
</evidence>
<name>A0A7S8IGG3_9CHLR</name>
<reference evidence="2 3" key="1">
    <citation type="submission" date="2020-02" db="EMBL/GenBank/DDBJ databases">
        <authorList>
            <person name="Zheng R.K."/>
            <person name="Sun C.M."/>
        </authorList>
    </citation>
    <scope>NUCLEOTIDE SEQUENCE [LARGE SCALE GENOMIC DNA]</scope>
    <source>
        <strain evidence="3">rifampicinis</strain>
    </source>
</reference>
<feature type="transmembrane region" description="Helical" evidence="1">
    <location>
        <begin position="98"/>
        <end position="119"/>
    </location>
</feature>
<proteinExistence type="predicted"/>
<feature type="transmembrane region" description="Helical" evidence="1">
    <location>
        <begin position="56"/>
        <end position="78"/>
    </location>
</feature>
<organism evidence="2 3">
    <name type="scientific">Phototrophicus methaneseepsis</name>
    <dbReference type="NCBI Taxonomy" id="2710758"/>
    <lineage>
        <taxon>Bacteria</taxon>
        <taxon>Bacillati</taxon>
        <taxon>Chloroflexota</taxon>
        <taxon>Candidatus Thermofontia</taxon>
        <taxon>Phototrophicales</taxon>
        <taxon>Phototrophicaceae</taxon>
        <taxon>Phototrophicus</taxon>
    </lineage>
</organism>
<keyword evidence="3" id="KW-1185">Reference proteome</keyword>
<protein>
    <submittedName>
        <fullName evidence="2">Uncharacterized protein</fullName>
    </submittedName>
</protein>
<gene>
    <name evidence="2" type="ORF">G4Y79_09545</name>
</gene>
<evidence type="ECO:0000313" key="2">
    <source>
        <dbReference type="EMBL" id="QPC84599.1"/>
    </source>
</evidence>
<feature type="transmembrane region" description="Helical" evidence="1">
    <location>
        <begin position="125"/>
        <end position="144"/>
    </location>
</feature>
<keyword evidence="1" id="KW-0812">Transmembrane</keyword>
<keyword evidence="1" id="KW-0472">Membrane</keyword>